<reference evidence="3 4" key="1">
    <citation type="submission" date="2024-09" db="EMBL/GenBank/DDBJ databases">
        <authorList>
            <person name="Sun Q."/>
            <person name="Mori K."/>
        </authorList>
    </citation>
    <scope>NUCLEOTIDE SEQUENCE [LARGE SCALE GENOMIC DNA]</scope>
    <source>
        <strain evidence="3 4">TBRC 5777</strain>
    </source>
</reference>
<dbReference type="InterPro" id="IPR031571">
    <property type="entry name" value="RcpC_dom"/>
</dbReference>
<dbReference type="RefSeq" id="WP_377044306.1">
    <property type="nucleotide sequence ID" value="NZ_JBHLUN010000006.1"/>
</dbReference>
<comment type="caution">
    <text evidence="3">The sequence shown here is derived from an EMBL/GenBank/DDBJ whole genome shotgun (WGS) entry which is preliminary data.</text>
</comment>
<dbReference type="InterPro" id="IPR017592">
    <property type="entry name" value="Pilus_assmbl_Flp-typ_CpaB"/>
</dbReference>
<proteinExistence type="predicted"/>
<evidence type="ECO:0000256" key="1">
    <source>
        <dbReference type="SAM" id="MobiDB-lite"/>
    </source>
</evidence>
<dbReference type="EMBL" id="JBHLUN010000006">
    <property type="protein sequence ID" value="MFC0408555.1"/>
    <property type="molecule type" value="Genomic_DNA"/>
</dbReference>
<protein>
    <submittedName>
        <fullName evidence="3">Flp pilus assembly protein CpaB</fullName>
    </submittedName>
</protein>
<dbReference type="Pfam" id="PF16976">
    <property type="entry name" value="RcpC"/>
    <property type="match status" value="1"/>
</dbReference>
<sequence>MVLRLVAVVMLLLTAVGLGVVAFRAAQPAPVAEAAPPPPPPPPPPPQAKILVAARAIPAGTLLKDEDLREAEMAPEAVPAGAVSAGVAGEGATMRGTLLRQYREAGAPILRGDVLRPRDRGFLAAVLQPGRKAVSIGVDAVTGASGLIWPGDLVDVILVQELDAALAPVSRRVVAETVLTALRVIAVDQQIVQGATGDGAARPVARTVTLEVSAAEAERLAVAERLGRLTLAVRAMETPAGGEDAPRDAALSGADVSMALQRNTPVPGSRVRVIEGGQSQEVTFQ</sequence>
<accession>A0ABV6JS65</accession>
<gene>
    <name evidence="3" type="primary">cpaB</name>
    <name evidence="3" type="ORF">ACFFGY_09870</name>
</gene>
<dbReference type="NCBIfam" id="TIGR03177">
    <property type="entry name" value="pilus_cpaB"/>
    <property type="match status" value="1"/>
</dbReference>
<organism evidence="3 4">
    <name type="scientific">Roseomonas elaeocarpi</name>
    <dbReference type="NCBI Taxonomy" id="907779"/>
    <lineage>
        <taxon>Bacteria</taxon>
        <taxon>Pseudomonadati</taxon>
        <taxon>Pseudomonadota</taxon>
        <taxon>Alphaproteobacteria</taxon>
        <taxon>Acetobacterales</taxon>
        <taxon>Roseomonadaceae</taxon>
        <taxon>Roseomonas</taxon>
    </lineage>
</organism>
<evidence type="ECO:0000259" key="2">
    <source>
        <dbReference type="SMART" id="SM00858"/>
    </source>
</evidence>
<feature type="region of interest" description="Disordered" evidence="1">
    <location>
        <begin position="261"/>
        <end position="285"/>
    </location>
</feature>
<name>A0ABV6JS65_9PROT</name>
<evidence type="ECO:0000313" key="3">
    <source>
        <dbReference type="EMBL" id="MFC0408555.1"/>
    </source>
</evidence>
<dbReference type="InterPro" id="IPR013974">
    <property type="entry name" value="SAF"/>
</dbReference>
<dbReference type="SUPFAM" id="SSF101447">
    <property type="entry name" value="Formin homology 2 domain (FH2 domain)"/>
    <property type="match status" value="1"/>
</dbReference>
<dbReference type="CDD" id="cd11614">
    <property type="entry name" value="SAF_CpaB_FlgA_like"/>
    <property type="match status" value="1"/>
</dbReference>
<dbReference type="Proteomes" id="UP001589865">
    <property type="component" value="Unassembled WGS sequence"/>
</dbReference>
<dbReference type="Pfam" id="PF08666">
    <property type="entry name" value="SAF"/>
    <property type="match status" value="1"/>
</dbReference>
<evidence type="ECO:0000313" key="4">
    <source>
        <dbReference type="Proteomes" id="UP001589865"/>
    </source>
</evidence>
<dbReference type="SMART" id="SM00858">
    <property type="entry name" value="SAF"/>
    <property type="match status" value="1"/>
</dbReference>
<feature type="domain" description="SAF" evidence="2">
    <location>
        <begin position="48"/>
        <end position="115"/>
    </location>
</feature>
<keyword evidence="4" id="KW-1185">Reference proteome</keyword>